<dbReference type="PANTHER" id="PTHR48100">
    <property type="entry name" value="BROAD-SPECIFICITY PHOSPHATASE YOR283W-RELATED"/>
    <property type="match status" value="1"/>
</dbReference>
<accession>A0A1F7XAS7</accession>
<dbReference type="CDD" id="cd07067">
    <property type="entry name" value="HP_PGM_like"/>
    <property type="match status" value="1"/>
</dbReference>
<keyword evidence="1" id="KW-0175">Coiled coil</keyword>
<dbReference type="GO" id="GO:0005737">
    <property type="term" value="C:cytoplasm"/>
    <property type="evidence" value="ECO:0007669"/>
    <property type="project" value="TreeGrafter"/>
</dbReference>
<dbReference type="AlphaFoldDB" id="A0A1F7XAS7"/>
<protein>
    <recommendedName>
        <fullName evidence="4">Phosphoglycerate mutase</fullName>
    </recommendedName>
</protein>
<organism evidence="2 3">
    <name type="scientific">Candidatus Woesebacteria bacterium RBG_16_34_12</name>
    <dbReference type="NCBI Taxonomy" id="1802480"/>
    <lineage>
        <taxon>Bacteria</taxon>
        <taxon>Candidatus Woeseibacteriota</taxon>
    </lineage>
</organism>
<comment type="caution">
    <text evidence="2">The sequence shown here is derived from an EMBL/GenBank/DDBJ whole genome shotgun (WGS) entry which is preliminary data.</text>
</comment>
<dbReference type="SMART" id="SM00855">
    <property type="entry name" value="PGAM"/>
    <property type="match status" value="1"/>
</dbReference>
<dbReference type="SUPFAM" id="SSF53254">
    <property type="entry name" value="Phosphoglycerate mutase-like"/>
    <property type="match status" value="1"/>
</dbReference>
<dbReference type="InterPro" id="IPR029033">
    <property type="entry name" value="His_PPase_superfam"/>
</dbReference>
<sequence length="167" mass="19374">MVYYIFRHGETYYSKNDLHYGDDFEKAEILPEAVPITEKLANYLKDKISDHNYTSPYKRAIQTTDIISKITGKIFIPDERIREEGLSRAEETLEQLEQRLKNFVNEMEKLNTTSVSVCSHGWPIAAMKALILKGYITKKDLGEFPKCGQLTIIENKNIKILDFNYES</sequence>
<dbReference type="InterPro" id="IPR013078">
    <property type="entry name" value="His_Pase_superF_clade-1"/>
</dbReference>
<evidence type="ECO:0000313" key="2">
    <source>
        <dbReference type="EMBL" id="OGM12111.1"/>
    </source>
</evidence>
<dbReference type="InterPro" id="IPR050275">
    <property type="entry name" value="PGM_Phosphatase"/>
</dbReference>
<proteinExistence type="predicted"/>
<dbReference type="PANTHER" id="PTHR48100:SF1">
    <property type="entry name" value="HISTIDINE PHOSPHATASE FAMILY PROTEIN-RELATED"/>
    <property type="match status" value="1"/>
</dbReference>
<dbReference type="Gene3D" id="3.40.50.1240">
    <property type="entry name" value="Phosphoglycerate mutase-like"/>
    <property type="match status" value="1"/>
</dbReference>
<dbReference type="GO" id="GO:0016791">
    <property type="term" value="F:phosphatase activity"/>
    <property type="evidence" value="ECO:0007669"/>
    <property type="project" value="TreeGrafter"/>
</dbReference>
<dbReference type="EMBL" id="MGFS01000003">
    <property type="protein sequence ID" value="OGM12111.1"/>
    <property type="molecule type" value="Genomic_DNA"/>
</dbReference>
<dbReference type="Proteomes" id="UP000177053">
    <property type="component" value="Unassembled WGS sequence"/>
</dbReference>
<dbReference type="Pfam" id="PF00300">
    <property type="entry name" value="His_Phos_1"/>
    <property type="match status" value="1"/>
</dbReference>
<evidence type="ECO:0000313" key="3">
    <source>
        <dbReference type="Proteomes" id="UP000177053"/>
    </source>
</evidence>
<reference evidence="2 3" key="1">
    <citation type="journal article" date="2016" name="Nat. Commun.">
        <title>Thousands of microbial genomes shed light on interconnected biogeochemical processes in an aquifer system.</title>
        <authorList>
            <person name="Anantharaman K."/>
            <person name="Brown C.T."/>
            <person name="Hug L.A."/>
            <person name="Sharon I."/>
            <person name="Castelle C.J."/>
            <person name="Probst A.J."/>
            <person name="Thomas B.C."/>
            <person name="Singh A."/>
            <person name="Wilkins M.J."/>
            <person name="Karaoz U."/>
            <person name="Brodie E.L."/>
            <person name="Williams K.H."/>
            <person name="Hubbard S.S."/>
            <person name="Banfield J.F."/>
        </authorList>
    </citation>
    <scope>NUCLEOTIDE SEQUENCE [LARGE SCALE GENOMIC DNA]</scope>
</reference>
<evidence type="ECO:0008006" key="4">
    <source>
        <dbReference type="Google" id="ProtNLM"/>
    </source>
</evidence>
<name>A0A1F7XAS7_9BACT</name>
<gene>
    <name evidence="2" type="ORF">A2Z22_03405</name>
</gene>
<evidence type="ECO:0000256" key="1">
    <source>
        <dbReference type="SAM" id="Coils"/>
    </source>
</evidence>
<feature type="coiled-coil region" evidence="1">
    <location>
        <begin position="79"/>
        <end position="113"/>
    </location>
</feature>